<dbReference type="CDD" id="cd19499">
    <property type="entry name" value="RecA-like_ClpB_Hsp104-like"/>
    <property type="match status" value="1"/>
</dbReference>
<dbReference type="InterPro" id="IPR036628">
    <property type="entry name" value="Clp_N_dom_sf"/>
</dbReference>
<keyword evidence="3 8" id="KW-0067">ATP-binding</keyword>
<dbReference type="CDD" id="cd00009">
    <property type="entry name" value="AAA"/>
    <property type="match status" value="1"/>
</dbReference>
<dbReference type="AlphaFoldDB" id="A0A9D9IK02"/>
<evidence type="ECO:0000256" key="2">
    <source>
        <dbReference type="ARBA" id="ARBA00022741"/>
    </source>
</evidence>
<dbReference type="PRINTS" id="PR00300">
    <property type="entry name" value="CLPPROTEASEA"/>
</dbReference>
<dbReference type="InterPro" id="IPR027417">
    <property type="entry name" value="P-loop_NTPase"/>
</dbReference>
<dbReference type="EMBL" id="JADIMA010000083">
    <property type="protein sequence ID" value="MBO8473605.1"/>
    <property type="molecule type" value="Genomic_DNA"/>
</dbReference>
<dbReference type="InterPro" id="IPR004176">
    <property type="entry name" value="Clp_R_N"/>
</dbReference>
<keyword evidence="8" id="KW-0378">Hydrolase</keyword>
<feature type="non-terminal residue" evidence="8">
    <location>
        <position position="702"/>
    </location>
</feature>
<keyword evidence="4" id="KW-0143">Chaperone</keyword>
<organism evidence="8 9">
    <name type="scientific">Candidatus Merdivivens pullicola</name>
    <dbReference type="NCBI Taxonomy" id="2840872"/>
    <lineage>
        <taxon>Bacteria</taxon>
        <taxon>Pseudomonadati</taxon>
        <taxon>Bacteroidota</taxon>
        <taxon>Bacteroidia</taxon>
        <taxon>Bacteroidales</taxon>
        <taxon>Muribaculaceae</taxon>
        <taxon>Muribaculaceae incertae sedis</taxon>
        <taxon>Candidatus Merdivivens</taxon>
    </lineage>
</organism>
<keyword evidence="8" id="KW-0645">Protease</keyword>
<accession>A0A9D9IK02</accession>
<dbReference type="InterPro" id="IPR050130">
    <property type="entry name" value="ClpA_ClpB"/>
</dbReference>
<dbReference type="Gene3D" id="3.40.50.300">
    <property type="entry name" value="P-loop containing nucleotide triphosphate hydrolases"/>
    <property type="match status" value="2"/>
</dbReference>
<dbReference type="PANTHER" id="PTHR11638:SF18">
    <property type="entry name" value="HEAT SHOCK PROTEIN 104"/>
    <property type="match status" value="1"/>
</dbReference>
<feature type="domain" description="Clp R" evidence="7">
    <location>
        <begin position="1"/>
        <end position="71"/>
    </location>
</feature>
<gene>
    <name evidence="8" type="ORF">IAB81_08300</name>
</gene>
<keyword evidence="1 5" id="KW-0677">Repeat</keyword>
<dbReference type="Gene3D" id="1.10.8.60">
    <property type="match status" value="1"/>
</dbReference>
<feature type="coiled-coil region" evidence="6">
    <location>
        <begin position="8"/>
        <end position="71"/>
    </location>
</feature>
<sequence length="702" mass="78486">MKENMYIMKEVNRIIVLAREEAERLGNESIRPDHLFLAILRDGNNRAYRILKSLNVNTKEIKQELDDLYREPGATYNEDIPLPASVEAQNVLGRMMNEAKNDKSDKVDSYHLLCAIIKNGNGHIVEILEKRGVSLFDISMNARLEETPEHQMPETDRKNDVKRHDRQSLLEEFGTDLTSEAEKGNLDPIIGRNEEIERVIQILGRRKKNNPLLIGDAGVGKSAIVEGLAERIVGNMVPKNLLGKKLISLDLPSIVAGTKFRGEFEERLKAIINEITRRHDIIVFIDEIHTLVGAGSASGSMDAANMLKPALARGEIQCIGATTTEEFRRNIEKDAALERRFQKISVSPTDYDQTMCILHGIKERYEEYHGVTYEENALSACIRLTERYVNGRALPDKAIDALDEAGSMLHLTVTGGDSKTMKLYNRLSEIKNEKQKAAKNGDFIKAAEFFRKEKNMNRRISEDTGAESNHRPSVNEDHIAAVVASMSGVPVEKVTENEAEKLSVLGMRLKKRIIGQDEAIDRVVSAIKRNRAGLKDPDRPIGAFIFFGPTGVGKTELAKALAEELFGSQDNLVRIDMGEFSEKFTSSRLIGAPPGYVGYDNGGEMSEKVRKHPYSVVLLDEIEKAHPDIFNMLLKVMDEGRMTDSNGRNIDFRNCIIIMTSNAGSREVQEFGAGVGYLNTENMSASKGKSITERMIKNIFPP</sequence>
<dbReference type="InterPro" id="IPR018368">
    <property type="entry name" value="ClpA/B_CS1"/>
</dbReference>
<reference evidence="8" key="2">
    <citation type="journal article" date="2021" name="PeerJ">
        <title>Extensive microbial diversity within the chicken gut microbiome revealed by metagenomics and culture.</title>
        <authorList>
            <person name="Gilroy R."/>
            <person name="Ravi A."/>
            <person name="Getino M."/>
            <person name="Pursley I."/>
            <person name="Horton D.L."/>
            <person name="Alikhan N.F."/>
            <person name="Baker D."/>
            <person name="Gharbi K."/>
            <person name="Hall N."/>
            <person name="Watson M."/>
            <person name="Adriaenssens E.M."/>
            <person name="Foster-Nyarko E."/>
            <person name="Jarju S."/>
            <person name="Secka A."/>
            <person name="Antonio M."/>
            <person name="Oren A."/>
            <person name="Chaudhuri R.R."/>
            <person name="La Ragione R."/>
            <person name="Hildebrand F."/>
            <person name="Pallen M.J."/>
        </authorList>
    </citation>
    <scope>NUCLEOTIDE SEQUENCE</scope>
    <source>
        <strain evidence="8">B1-8020</strain>
    </source>
</reference>
<reference evidence="8" key="1">
    <citation type="submission" date="2020-10" db="EMBL/GenBank/DDBJ databases">
        <authorList>
            <person name="Gilroy R."/>
        </authorList>
    </citation>
    <scope>NUCLEOTIDE SEQUENCE</scope>
    <source>
        <strain evidence="8">B1-8020</strain>
    </source>
</reference>
<dbReference type="Gene3D" id="4.10.860.10">
    <property type="entry name" value="UVR domain"/>
    <property type="match status" value="1"/>
</dbReference>
<name>A0A9D9IK02_9BACT</name>
<evidence type="ECO:0000259" key="7">
    <source>
        <dbReference type="PROSITE" id="PS51903"/>
    </source>
</evidence>
<dbReference type="FunFam" id="3.40.50.300:FF:000010">
    <property type="entry name" value="Chaperone clpB 1, putative"/>
    <property type="match status" value="1"/>
</dbReference>
<dbReference type="PROSITE" id="PS51903">
    <property type="entry name" value="CLP_R"/>
    <property type="match status" value="1"/>
</dbReference>
<evidence type="ECO:0000256" key="4">
    <source>
        <dbReference type="ARBA" id="ARBA00023186"/>
    </source>
</evidence>
<dbReference type="Proteomes" id="UP000823604">
    <property type="component" value="Unassembled WGS sequence"/>
</dbReference>
<dbReference type="Pfam" id="PF17871">
    <property type="entry name" value="AAA_lid_9"/>
    <property type="match status" value="1"/>
</dbReference>
<dbReference type="GO" id="GO:0005737">
    <property type="term" value="C:cytoplasm"/>
    <property type="evidence" value="ECO:0007669"/>
    <property type="project" value="TreeGrafter"/>
</dbReference>
<dbReference type="PROSITE" id="PS00870">
    <property type="entry name" value="CLPAB_1"/>
    <property type="match status" value="1"/>
</dbReference>
<proteinExistence type="predicted"/>
<dbReference type="InterPro" id="IPR003593">
    <property type="entry name" value="AAA+_ATPase"/>
</dbReference>
<dbReference type="Pfam" id="PF02861">
    <property type="entry name" value="Clp_N"/>
    <property type="match status" value="1"/>
</dbReference>
<dbReference type="Gene3D" id="1.10.1780.10">
    <property type="entry name" value="Clp, N-terminal domain"/>
    <property type="match status" value="1"/>
</dbReference>
<dbReference type="Pfam" id="PF07724">
    <property type="entry name" value="AAA_2"/>
    <property type="match status" value="1"/>
</dbReference>
<evidence type="ECO:0000313" key="8">
    <source>
        <dbReference type="EMBL" id="MBO8473605.1"/>
    </source>
</evidence>
<dbReference type="GO" id="GO:0006508">
    <property type="term" value="P:proteolysis"/>
    <property type="evidence" value="ECO:0007669"/>
    <property type="project" value="UniProtKB-KW"/>
</dbReference>
<evidence type="ECO:0000313" key="9">
    <source>
        <dbReference type="Proteomes" id="UP000823604"/>
    </source>
</evidence>
<evidence type="ECO:0000256" key="6">
    <source>
        <dbReference type="SAM" id="Coils"/>
    </source>
</evidence>
<dbReference type="GO" id="GO:0016887">
    <property type="term" value="F:ATP hydrolysis activity"/>
    <property type="evidence" value="ECO:0007669"/>
    <property type="project" value="InterPro"/>
</dbReference>
<dbReference type="GO" id="GO:0034605">
    <property type="term" value="P:cellular response to heat"/>
    <property type="evidence" value="ECO:0007669"/>
    <property type="project" value="TreeGrafter"/>
</dbReference>
<evidence type="ECO:0000256" key="1">
    <source>
        <dbReference type="ARBA" id="ARBA00022737"/>
    </source>
</evidence>
<protein>
    <submittedName>
        <fullName evidence="8">ATP-dependent Clp protease ATP-binding subunit</fullName>
    </submittedName>
</protein>
<comment type="caution">
    <text evidence="8">The sequence shown here is derived from an EMBL/GenBank/DDBJ whole genome shotgun (WGS) entry which is preliminary data.</text>
</comment>
<dbReference type="InterPro" id="IPR003959">
    <property type="entry name" value="ATPase_AAA_core"/>
</dbReference>
<dbReference type="GO" id="GO:0008233">
    <property type="term" value="F:peptidase activity"/>
    <property type="evidence" value="ECO:0007669"/>
    <property type="project" value="UniProtKB-KW"/>
</dbReference>
<dbReference type="InterPro" id="IPR041546">
    <property type="entry name" value="ClpA/ClpB_AAA_lid"/>
</dbReference>
<dbReference type="SUPFAM" id="SSF81923">
    <property type="entry name" value="Double Clp-N motif"/>
    <property type="match status" value="1"/>
</dbReference>
<dbReference type="SMART" id="SM00382">
    <property type="entry name" value="AAA"/>
    <property type="match status" value="2"/>
</dbReference>
<evidence type="ECO:0000256" key="3">
    <source>
        <dbReference type="ARBA" id="ARBA00022840"/>
    </source>
</evidence>
<keyword evidence="6" id="KW-0175">Coiled coil</keyword>
<dbReference type="PANTHER" id="PTHR11638">
    <property type="entry name" value="ATP-DEPENDENT CLP PROTEASE"/>
    <property type="match status" value="1"/>
</dbReference>
<evidence type="ECO:0000256" key="5">
    <source>
        <dbReference type="PROSITE-ProRule" id="PRU01251"/>
    </source>
</evidence>
<keyword evidence="2" id="KW-0547">Nucleotide-binding</keyword>
<dbReference type="FunFam" id="3.40.50.300:FF:000025">
    <property type="entry name" value="ATP-dependent Clp protease subunit"/>
    <property type="match status" value="1"/>
</dbReference>
<dbReference type="GO" id="GO:0005524">
    <property type="term" value="F:ATP binding"/>
    <property type="evidence" value="ECO:0007669"/>
    <property type="project" value="UniProtKB-KW"/>
</dbReference>
<dbReference type="InterPro" id="IPR001270">
    <property type="entry name" value="ClpA/B"/>
</dbReference>
<dbReference type="Pfam" id="PF00004">
    <property type="entry name" value="AAA"/>
    <property type="match status" value="1"/>
</dbReference>
<dbReference type="SUPFAM" id="SSF52540">
    <property type="entry name" value="P-loop containing nucleoside triphosphate hydrolases"/>
    <property type="match status" value="2"/>
</dbReference>